<feature type="region of interest" description="Disordered" evidence="9">
    <location>
        <begin position="454"/>
        <end position="524"/>
    </location>
</feature>
<accession>A0A1G8TFT1</accession>
<keyword evidence="3" id="KW-0808">Transferase</keyword>
<name>A0A1G8TFT1_9ACTN</name>
<dbReference type="STRING" id="683260.SAMN05421874_101699"/>
<keyword evidence="5 12" id="KW-0418">Kinase</keyword>
<dbReference type="InterPro" id="IPR008271">
    <property type="entry name" value="Ser/Thr_kinase_AS"/>
</dbReference>
<feature type="compositionally biased region" description="Low complexity" evidence="9">
    <location>
        <begin position="461"/>
        <end position="477"/>
    </location>
</feature>
<feature type="compositionally biased region" description="Pro residues" evidence="9">
    <location>
        <begin position="329"/>
        <end position="348"/>
    </location>
</feature>
<evidence type="ECO:0000256" key="7">
    <source>
        <dbReference type="ARBA" id="ARBA00047899"/>
    </source>
</evidence>
<dbReference type="Gene3D" id="1.10.510.10">
    <property type="entry name" value="Transferase(Phosphotransferase) domain 1"/>
    <property type="match status" value="1"/>
</dbReference>
<keyword evidence="13" id="KW-1185">Reference proteome</keyword>
<evidence type="ECO:0000256" key="6">
    <source>
        <dbReference type="ARBA" id="ARBA00022840"/>
    </source>
</evidence>
<feature type="region of interest" description="Disordered" evidence="9">
    <location>
        <begin position="290"/>
        <end position="418"/>
    </location>
</feature>
<keyword evidence="2 12" id="KW-0723">Serine/threonine-protein kinase</keyword>
<gene>
    <name evidence="12" type="ORF">SAMN05421874_101699</name>
</gene>
<sequence length="736" mass="75017">MPRAQPLRTGDPLQLGEYALSGRLGEGGQGTVYLGSRGGETYAVKLLHGPVGDERGVFLREVELAKHVARFCTAQVIDAGFDDGRPYIVSEYVDGPSLQREVALAGPRRGGALERLAVSTATALVAIHRAGIVHRDFKPQNVLLGSDGPRVIDFGLAKALDAAATVSGRGVGTPAYMAPEQITASAVTGAADVFSWGATMCFAANASAPFGQDSVAPVLHRILTAPPELGRLDGRLRTLVESCLDKDARNRPSSRELLFELLGESTGDIPAEVLRSPPPHILRAPPLVPEQRSADVDPDPAHPLAQPEETGTPGSYHLAPPTQDATSEPPAPDPHPSDPGPFAVPGPAGPGEGWQAGEEGASGPDTGPFDAFRSGPRSGPGAFRAEPPGDARDVSAGPPGGAGAFRSGSPGDAVGTAERGVKRWPTAAVAVCVALLVTAGVLVAVLVPQLTRDDPTPVARAAGSSAPSVSESPVSRPATKEPSPSDEPSMTPTRNEEPPPREPSGRPVPRPPVTVAIPELTGLNRNEAARAVRRAGLVLGQVSDVDSREPIGRVLGSEPASGTMVAQGSKVALRVSAGVPVPEVAGMPRKAAESALAEAGLKAGGVSRTCSERPNGQVISSDPKAGARVSGGSAVALTLSRHGTDVPGVVGRSEQDGRAALTADGFTVRTRPRPVEDESRIGTILSQSVAGGTCARPGAAVVITVGVAPQSGPGPGEEPDPDPTDVSGTPGHLPGG</sequence>
<dbReference type="OrthoDB" id="3915799at2"/>
<evidence type="ECO:0000256" key="4">
    <source>
        <dbReference type="ARBA" id="ARBA00022741"/>
    </source>
</evidence>
<feature type="domain" description="PASTA" evidence="11">
    <location>
        <begin position="510"/>
        <end position="577"/>
    </location>
</feature>
<dbReference type="CDD" id="cd14014">
    <property type="entry name" value="STKc_PknB_like"/>
    <property type="match status" value="1"/>
</dbReference>
<dbReference type="PROSITE" id="PS00108">
    <property type="entry name" value="PROTEIN_KINASE_ST"/>
    <property type="match status" value="1"/>
</dbReference>
<dbReference type="EMBL" id="FNFB01000001">
    <property type="protein sequence ID" value="SDJ40283.1"/>
    <property type="molecule type" value="Genomic_DNA"/>
</dbReference>
<reference evidence="12 13" key="1">
    <citation type="submission" date="2016-10" db="EMBL/GenBank/DDBJ databases">
        <authorList>
            <person name="de Groot N.N."/>
        </authorList>
    </citation>
    <scope>NUCLEOTIDE SEQUENCE [LARGE SCALE GENOMIC DNA]</scope>
    <source>
        <strain evidence="12 13">CGMCC 4.5681</strain>
    </source>
</reference>
<dbReference type="AlphaFoldDB" id="A0A1G8TFT1"/>
<dbReference type="EC" id="2.7.11.1" evidence="1"/>
<evidence type="ECO:0000256" key="2">
    <source>
        <dbReference type="ARBA" id="ARBA00022527"/>
    </source>
</evidence>
<dbReference type="Pfam" id="PF00069">
    <property type="entry name" value="Pkinase"/>
    <property type="match status" value="1"/>
</dbReference>
<dbReference type="PANTHER" id="PTHR43289">
    <property type="entry name" value="MITOGEN-ACTIVATED PROTEIN KINASE KINASE KINASE 20-RELATED"/>
    <property type="match status" value="1"/>
</dbReference>
<evidence type="ECO:0000313" key="12">
    <source>
        <dbReference type="EMBL" id="SDJ40283.1"/>
    </source>
</evidence>
<evidence type="ECO:0000256" key="9">
    <source>
        <dbReference type="SAM" id="MobiDB-lite"/>
    </source>
</evidence>
<evidence type="ECO:0000259" key="10">
    <source>
        <dbReference type="PROSITE" id="PS50011"/>
    </source>
</evidence>
<evidence type="ECO:0000256" key="3">
    <source>
        <dbReference type="ARBA" id="ARBA00022679"/>
    </source>
</evidence>
<evidence type="ECO:0000256" key="8">
    <source>
        <dbReference type="ARBA" id="ARBA00048679"/>
    </source>
</evidence>
<dbReference type="GO" id="GO:0005524">
    <property type="term" value="F:ATP binding"/>
    <property type="evidence" value="ECO:0007669"/>
    <property type="project" value="UniProtKB-KW"/>
</dbReference>
<protein>
    <recommendedName>
        <fullName evidence="1">non-specific serine/threonine protein kinase</fullName>
        <ecNumber evidence="1">2.7.11.1</ecNumber>
    </recommendedName>
</protein>
<keyword evidence="4" id="KW-0547">Nucleotide-binding</keyword>
<dbReference type="InterPro" id="IPR005543">
    <property type="entry name" value="PASTA_dom"/>
</dbReference>
<feature type="compositionally biased region" description="Polar residues" evidence="9">
    <location>
        <begin position="608"/>
        <end position="620"/>
    </location>
</feature>
<dbReference type="Pfam" id="PF03793">
    <property type="entry name" value="PASTA"/>
    <property type="match status" value="3"/>
</dbReference>
<dbReference type="RefSeq" id="WP_090759388.1">
    <property type="nucleotide sequence ID" value="NZ_FNFB01000001.1"/>
</dbReference>
<feature type="domain" description="PASTA" evidence="11">
    <location>
        <begin position="643"/>
        <end position="707"/>
    </location>
</feature>
<dbReference type="PROSITE" id="PS51178">
    <property type="entry name" value="PASTA"/>
    <property type="match status" value="3"/>
</dbReference>
<evidence type="ECO:0000256" key="5">
    <source>
        <dbReference type="ARBA" id="ARBA00022777"/>
    </source>
</evidence>
<evidence type="ECO:0000256" key="1">
    <source>
        <dbReference type="ARBA" id="ARBA00012513"/>
    </source>
</evidence>
<feature type="compositionally biased region" description="Basic and acidic residues" evidence="9">
    <location>
        <begin position="494"/>
        <end position="504"/>
    </location>
</feature>
<dbReference type="GO" id="GO:0004674">
    <property type="term" value="F:protein serine/threonine kinase activity"/>
    <property type="evidence" value="ECO:0007669"/>
    <property type="project" value="UniProtKB-KW"/>
</dbReference>
<comment type="catalytic activity">
    <reaction evidence="8">
        <text>L-seryl-[protein] + ATP = O-phospho-L-seryl-[protein] + ADP + H(+)</text>
        <dbReference type="Rhea" id="RHEA:17989"/>
        <dbReference type="Rhea" id="RHEA-COMP:9863"/>
        <dbReference type="Rhea" id="RHEA-COMP:11604"/>
        <dbReference type="ChEBI" id="CHEBI:15378"/>
        <dbReference type="ChEBI" id="CHEBI:29999"/>
        <dbReference type="ChEBI" id="CHEBI:30616"/>
        <dbReference type="ChEBI" id="CHEBI:83421"/>
        <dbReference type="ChEBI" id="CHEBI:456216"/>
        <dbReference type="EC" id="2.7.11.1"/>
    </reaction>
</comment>
<feature type="region of interest" description="Disordered" evidence="9">
    <location>
        <begin position="644"/>
        <end position="678"/>
    </location>
</feature>
<dbReference type="InterPro" id="IPR011009">
    <property type="entry name" value="Kinase-like_dom_sf"/>
</dbReference>
<dbReference type="SMART" id="SM00740">
    <property type="entry name" value="PASTA"/>
    <property type="match status" value="3"/>
</dbReference>
<dbReference type="PROSITE" id="PS50011">
    <property type="entry name" value="PROTEIN_KINASE_DOM"/>
    <property type="match status" value="1"/>
</dbReference>
<dbReference type="Gene3D" id="3.30.10.20">
    <property type="match status" value="3"/>
</dbReference>
<feature type="region of interest" description="Disordered" evidence="9">
    <location>
        <begin position="706"/>
        <end position="736"/>
    </location>
</feature>
<feature type="domain" description="PASTA" evidence="11">
    <location>
        <begin position="578"/>
        <end position="641"/>
    </location>
</feature>
<organism evidence="12 13">
    <name type="scientific">Nonomuraea maritima</name>
    <dbReference type="NCBI Taxonomy" id="683260"/>
    <lineage>
        <taxon>Bacteria</taxon>
        <taxon>Bacillati</taxon>
        <taxon>Actinomycetota</taxon>
        <taxon>Actinomycetes</taxon>
        <taxon>Streptosporangiales</taxon>
        <taxon>Streptosporangiaceae</taxon>
        <taxon>Nonomuraea</taxon>
    </lineage>
</organism>
<dbReference type="PANTHER" id="PTHR43289:SF34">
    <property type="entry name" value="SERINE_THREONINE-PROTEIN KINASE YBDM-RELATED"/>
    <property type="match status" value="1"/>
</dbReference>
<proteinExistence type="predicted"/>
<dbReference type="InterPro" id="IPR000719">
    <property type="entry name" value="Prot_kinase_dom"/>
</dbReference>
<feature type="region of interest" description="Disordered" evidence="9">
    <location>
        <begin position="606"/>
        <end position="627"/>
    </location>
</feature>
<keyword evidence="6" id="KW-0067">ATP-binding</keyword>
<dbReference type="CDD" id="cd06577">
    <property type="entry name" value="PASTA_pknB"/>
    <property type="match status" value="3"/>
</dbReference>
<comment type="catalytic activity">
    <reaction evidence="7">
        <text>L-threonyl-[protein] + ATP = O-phospho-L-threonyl-[protein] + ADP + H(+)</text>
        <dbReference type="Rhea" id="RHEA:46608"/>
        <dbReference type="Rhea" id="RHEA-COMP:11060"/>
        <dbReference type="Rhea" id="RHEA-COMP:11605"/>
        <dbReference type="ChEBI" id="CHEBI:15378"/>
        <dbReference type="ChEBI" id="CHEBI:30013"/>
        <dbReference type="ChEBI" id="CHEBI:30616"/>
        <dbReference type="ChEBI" id="CHEBI:61977"/>
        <dbReference type="ChEBI" id="CHEBI:456216"/>
        <dbReference type="EC" id="2.7.11.1"/>
    </reaction>
</comment>
<dbReference type="SUPFAM" id="SSF56112">
    <property type="entry name" value="Protein kinase-like (PK-like)"/>
    <property type="match status" value="1"/>
</dbReference>
<evidence type="ECO:0000259" key="11">
    <source>
        <dbReference type="PROSITE" id="PS51178"/>
    </source>
</evidence>
<evidence type="ECO:0000313" key="13">
    <source>
        <dbReference type="Proteomes" id="UP000198683"/>
    </source>
</evidence>
<dbReference type="Proteomes" id="UP000198683">
    <property type="component" value="Unassembled WGS sequence"/>
</dbReference>
<feature type="domain" description="Protein kinase" evidence="10">
    <location>
        <begin position="18"/>
        <end position="262"/>
    </location>
</feature>